<accession>A0A9P0ZG71</accession>
<dbReference type="Proteomes" id="UP001152484">
    <property type="component" value="Unassembled WGS sequence"/>
</dbReference>
<feature type="non-terminal residue" evidence="1">
    <location>
        <position position="168"/>
    </location>
</feature>
<name>A0A9P0ZG71_CUSEU</name>
<proteinExistence type="predicted"/>
<comment type="caution">
    <text evidence="1">The sequence shown here is derived from an EMBL/GenBank/DDBJ whole genome shotgun (WGS) entry which is preliminary data.</text>
</comment>
<dbReference type="EMBL" id="CAMAPE010000038">
    <property type="protein sequence ID" value="CAH9101649.1"/>
    <property type="molecule type" value="Genomic_DNA"/>
</dbReference>
<keyword evidence="2" id="KW-1185">Reference proteome</keyword>
<evidence type="ECO:0000313" key="1">
    <source>
        <dbReference type="EMBL" id="CAH9101649.1"/>
    </source>
</evidence>
<gene>
    <name evidence="1" type="ORF">CEURO_LOCUS15474</name>
</gene>
<evidence type="ECO:0000313" key="2">
    <source>
        <dbReference type="Proteomes" id="UP001152484"/>
    </source>
</evidence>
<sequence length="168" mass="18880">MGNGQGLDIKYVGFTSFPSPYQSSISLSLKNILHVPSITKNLISVSQFAKDNNVYFEFYPYDCFVKSRVYNKVLLHGTLGEDGLYRFKSFPALGQHQPSTSSSLSTLSSTYNKKSSVLVSTCNNDKSCSPSHSCNLWHLRLGHLILRPSNLYFNIVKYLISIKMHLIS</sequence>
<reference evidence="1" key="1">
    <citation type="submission" date="2022-07" db="EMBL/GenBank/DDBJ databases">
        <authorList>
            <person name="Macas J."/>
            <person name="Novak P."/>
            <person name="Neumann P."/>
        </authorList>
    </citation>
    <scope>NUCLEOTIDE SEQUENCE</scope>
</reference>
<organism evidence="1 2">
    <name type="scientific">Cuscuta europaea</name>
    <name type="common">European dodder</name>
    <dbReference type="NCBI Taxonomy" id="41803"/>
    <lineage>
        <taxon>Eukaryota</taxon>
        <taxon>Viridiplantae</taxon>
        <taxon>Streptophyta</taxon>
        <taxon>Embryophyta</taxon>
        <taxon>Tracheophyta</taxon>
        <taxon>Spermatophyta</taxon>
        <taxon>Magnoliopsida</taxon>
        <taxon>eudicotyledons</taxon>
        <taxon>Gunneridae</taxon>
        <taxon>Pentapetalae</taxon>
        <taxon>asterids</taxon>
        <taxon>lamiids</taxon>
        <taxon>Solanales</taxon>
        <taxon>Convolvulaceae</taxon>
        <taxon>Cuscuteae</taxon>
        <taxon>Cuscuta</taxon>
        <taxon>Cuscuta subgen. Cuscuta</taxon>
    </lineage>
</organism>
<protein>
    <recommendedName>
        <fullName evidence="3">GAG-pre-integrase domain-containing protein</fullName>
    </recommendedName>
</protein>
<evidence type="ECO:0008006" key="3">
    <source>
        <dbReference type="Google" id="ProtNLM"/>
    </source>
</evidence>
<dbReference type="OrthoDB" id="1752333at2759"/>
<dbReference type="AlphaFoldDB" id="A0A9P0ZG71"/>